<evidence type="ECO:0008006" key="8">
    <source>
        <dbReference type="Google" id="ProtNLM"/>
    </source>
</evidence>
<evidence type="ECO:0000256" key="4">
    <source>
        <dbReference type="ARBA" id="ARBA00023136"/>
    </source>
</evidence>
<proteinExistence type="predicted"/>
<dbReference type="AlphaFoldDB" id="H0XMR4"/>
<reference evidence="7" key="1">
    <citation type="submission" date="2011-03" db="EMBL/GenBank/DDBJ databases">
        <title>Version 3 of the genome sequence of Otolemur garnettii (Bushbaby).</title>
        <authorList>
            <consortium name="The Broad Institute Genome Sequencing Platform"/>
            <person name="Di Palma F."/>
            <person name="Johnson J."/>
            <person name="Lander E.S."/>
            <person name="Lindblad-Toh K."/>
            <person name="Jaffe D.B."/>
            <person name="Gnerre S."/>
            <person name="MacCallum I."/>
            <person name="Przybylski D."/>
            <person name="Ribeiro F.J."/>
            <person name="Burton J.N."/>
            <person name="Walker B.J."/>
            <person name="Sharpe T."/>
            <person name="Hall G."/>
        </authorList>
    </citation>
    <scope>NUCLEOTIDE SEQUENCE [LARGE SCALE GENOMIC DNA]</scope>
</reference>
<organism evidence="6 7">
    <name type="scientific">Otolemur garnettii</name>
    <name type="common">Small-eared galago</name>
    <name type="synonym">Garnett's greater bushbaby</name>
    <dbReference type="NCBI Taxonomy" id="30611"/>
    <lineage>
        <taxon>Eukaryota</taxon>
        <taxon>Metazoa</taxon>
        <taxon>Chordata</taxon>
        <taxon>Craniata</taxon>
        <taxon>Vertebrata</taxon>
        <taxon>Euteleostomi</taxon>
        <taxon>Mammalia</taxon>
        <taxon>Eutheria</taxon>
        <taxon>Euarchontoglires</taxon>
        <taxon>Primates</taxon>
        <taxon>Strepsirrhini</taxon>
        <taxon>Lorisiformes</taxon>
        <taxon>Galagidae</taxon>
        <taxon>Otolemur</taxon>
    </lineage>
</organism>
<dbReference type="PANTHER" id="PTHR26453">
    <property type="entry name" value="OLFACTORY RECEPTOR"/>
    <property type="match status" value="1"/>
</dbReference>
<comment type="subcellular location">
    <subcellularLocation>
        <location evidence="1">Membrane</location>
    </subcellularLocation>
</comment>
<dbReference type="GO" id="GO:0004930">
    <property type="term" value="F:G protein-coupled receptor activity"/>
    <property type="evidence" value="ECO:0007669"/>
    <property type="project" value="InterPro"/>
</dbReference>
<dbReference type="eggNOG" id="ENOG502SK32">
    <property type="taxonomic scope" value="Eukaryota"/>
</dbReference>
<evidence type="ECO:0000256" key="3">
    <source>
        <dbReference type="ARBA" id="ARBA00022989"/>
    </source>
</evidence>
<sequence length="283" mass="32634">IDRGNETLAYFLLLGLFPEFPYISILIATFLLVYRRECHLDLMIWMDSHLPNRPPCIYILFSHLSLIDLALISNTIQKMAINVFSGRKTSKVARGPQIFFFYVLKGGECLVLTMMSYDHYVAICNLLRVIMSPRICLLMTLVSYDRGTLNSLFNTIYTMNFPCSSRETHHFFCEMLVVLKLPCENISSGPIMSSYMLIFLTVLHGRRKAFTTTCFFHLAEVSLYWGSAMIIYMTDHSFHIKIFSVINTIFTPKPNPLIYTLRNKEVLAALRKLMGRGFILSRS</sequence>
<evidence type="ECO:0000256" key="5">
    <source>
        <dbReference type="SAM" id="Phobius"/>
    </source>
</evidence>
<dbReference type="EMBL" id="AAQR03180203">
    <property type="status" value="NOT_ANNOTATED_CDS"/>
    <property type="molecule type" value="Genomic_DNA"/>
</dbReference>
<dbReference type="Pfam" id="PF00001">
    <property type="entry name" value="7tm_1"/>
    <property type="match status" value="1"/>
</dbReference>
<name>H0XMR4_OTOGA</name>
<keyword evidence="7" id="KW-1185">Reference proteome</keyword>
<dbReference type="Gene3D" id="1.20.1070.10">
    <property type="entry name" value="Rhodopsin 7-helix transmembrane proteins"/>
    <property type="match status" value="1"/>
</dbReference>
<evidence type="ECO:0000256" key="1">
    <source>
        <dbReference type="ARBA" id="ARBA00004370"/>
    </source>
</evidence>
<evidence type="ECO:0000313" key="7">
    <source>
        <dbReference type="Proteomes" id="UP000005225"/>
    </source>
</evidence>
<dbReference type="HOGENOM" id="CLU_012526_1_2_1"/>
<protein>
    <recommendedName>
        <fullName evidence="8">G-protein coupled receptors family 1 profile domain-containing protein</fullName>
    </recommendedName>
</protein>
<dbReference type="GeneTree" id="ENSGT01150000286990"/>
<dbReference type="Proteomes" id="UP000005225">
    <property type="component" value="Unassembled WGS sequence"/>
</dbReference>
<dbReference type="SUPFAM" id="SSF81321">
    <property type="entry name" value="Family A G protein-coupled receptor-like"/>
    <property type="match status" value="1"/>
</dbReference>
<dbReference type="InterPro" id="IPR000276">
    <property type="entry name" value="GPCR_Rhodpsn"/>
</dbReference>
<dbReference type="InParanoid" id="H0XMR4"/>
<accession>H0XMR4</accession>
<evidence type="ECO:0000256" key="2">
    <source>
        <dbReference type="ARBA" id="ARBA00022692"/>
    </source>
</evidence>
<reference evidence="6" key="3">
    <citation type="submission" date="2025-09" db="UniProtKB">
        <authorList>
            <consortium name="Ensembl"/>
        </authorList>
    </citation>
    <scope>IDENTIFICATION</scope>
</reference>
<dbReference type="Ensembl" id="ENSOGAT00000033565.1">
    <property type="protein sequence ID" value="ENSOGAP00000017405.1"/>
    <property type="gene ID" value="ENSOGAG00000024310.1"/>
</dbReference>
<dbReference type="GO" id="GO:0016020">
    <property type="term" value="C:membrane"/>
    <property type="evidence" value="ECO:0007669"/>
    <property type="project" value="UniProtKB-SubCell"/>
</dbReference>
<keyword evidence="2 5" id="KW-0812">Transmembrane</keyword>
<keyword evidence="3 5" id="KW-1133">Transmembrane helix</keyword>
<feature type="transmembrane region" description="Helical" evidence="5">
    <location>
        <begin position="12"/>
        <end position="34"/>
    </location>
</feature>
<reference evidence="6" key="2">
    <citation type="submission" date="2025-08" db="UniProtKB">
        <authorList>
            <consortium name="Ensembl"/>
        </authorList>
    </citation>
    <scope>IDENTIFICATION</scope>
</reference>
<evidence type="ECO:0000313" key="6">
    <source>
        <dbReference type="Ensembl" id="ENSOGAP00000017405.1"/>
    </source>
</evidence>
<keyword evidence="4 5" id="KW-0472">Membrane</keyword>